<evidence type="ECO:0000256" key="4">
    <source>
        <dbReference type="ARBA" id="ARBA00022801"/>
    </source>
</evidence>
<evidence type="ECO:0000256" key="3">
    <source>
        <dbReference type="ARBA" id="ARBA00022763"/>
    </source>
</evidence>
<organism evidence="7 8">
    <name type="scientific">Gryllotalpicola daejeonensis</name>
    <dbReference type="NCBI Taxonomy" id="993087"/>
    <lineage>
        <taxon>Bacteria</taxon>
        <taxon>Bacillati</taxon>
        <taxon>Actinomycetota</taxon>
        <taxon>Actinomycetes</taxon>
        <taxon>Micrococcales</taxon>
        <taxon>Microbacteriaceae</taxon>
        <taxon>Gryllotalpicola</taxon>
    </lineage>
</organism>
<name>A0ABP7ZLA2_9MICO</name>
<dbReference type="GO" id="GO:0004519">
    <property type="term" value="F:endonuclease activity"/>
    <property type="evidence" value="ECO:0007669"/>
    <property type="project" value="UniProtKB-KW"/>
</dbReference>
<keyword evidence="2 7" id="KW-0255">Endonuclease</keyword>
<evidence type="ECO:0000256" key="2">
    <source>
        <dbReference type="ARBA" id="ARBA00022759"/>
    </source>
</evidence>
<evidence type="ECO:0000313" key="7">
    <source>
        <dbReference type="EMBL" id="GAA4162763.1"/>
    </source>
</evidence>
<evidence type="ECO:0000256" key="5">
    <source>
        <dbReference type="ARBA" id="ARBA00023204"/>
    </source>
</evidence>
<keyword evidence="3" id="KW-0227">DNA damage</keyword>
<keyword evidence="1" id="KW-0540">Nuclease</keyword>
<evidence type="ECO:0000256" key="6">
    <source>
        <dbReference type="ARBA" id="ARBA00029466"/>
    </source>
</evidence>
<reference evidence="7" key="1">
    <citation type="journal article" date="2014" name="Int. J. Syst. Evol. Microbiol.">
        <title>Complete genome of a new Firmicutes species belonging to the dominant human colonic microbiota ('Ruminococcus bicirculans') reveals two chromosomes and a selective capacity to utilize plant glucans.</title>
        <authorList>
            <consortium name="NISC Comparative Sequencing Program"/>
            <person name="Wegmann U."/>
            <person name="Louis P."/>
            <person name="Goesmann A."/>
            <person name="Henrissat B."/>
            <person name="Duncan S.H."/>
            <person name="Flint H.J."/>
        </authorList>
    </citation>
    <scope>NUCLEOTIDE SEQUENCE</scope>
    <source>
        <strain evidence="7">JCM 17590</strain>
    </source>
</reference>
<gene>
    <name evidence="7" type="ORF">GCM10022286_22180</name>
</gene>
<sequence length="121" mass="13687">MRSNKGRDTKPELAVRRLLHAAGLRYRVNYTVLPRRTADIAFTRAKVAVFIDGCYWHGCAEHYQRPASNMEFWDAKVAANRARDLETTARLGAAGWTVLRFWEHEDAAEVAIAIALAVRST</sequence>
<dbReference type="InterPro" id="IPR011335">
    <property type="entry name" value="Restrct_endonuc-II-like"/>
</dbReference>
<keyword evidence="5" id="KW-0234">DNA repair</keyword>
<dbReference type="SUPFAM" id="SSF52980">
    <property type="entry name" value="Restriction endonuclease-like"/>
    <property type="match status" value="1"/>
</dbReference>
<dbReference type="NCBIfam" id="TIGR00632">
    <property type="entry name" value="vsr"/>
    <property type="match status" value="1"/>
</dbReference>
<comment type="caution">
    <text evidence="7">The sequence shown here is derived from an EMBL/GenBank/DDBJ whole genome shotgun (WGS) entry which is preliminary data.</text>
</comment>
<keyword evidence="8" id="KW-1185">Reference proteome</keyword>
<proteinExistence type="inferred from homology"/>
<evidence type="ECO:0000256" key="1">
    <source>
        <dbReference type="ARBA" id="ARBA00022722"/>
    </source>
</evidence>
<reference evidence="7" key="2">
    <citation type="submission" date="2023-12" db="EMBL/GenBank/DDBJ databases">
        <authorList>
            <person name="Sun Q."/>
            <person name="Inoue M."/>
        </authorList>
    </citation>
    <scope>NUCLEOTIDE SEQUENCE</scope>
    <source>
        <strain evidence="7">JCM 17590</strain>
    </source>
</reference>
<dbReference type="CDD" id="cd00221">
    <property type="entry name" value="Vsr"/>
    <property type="match status" value="1"/>
</dbReference>
<dbReference type="InterPro" id="IPR004603">
    <property type="entry name" value="DNA_mismatch_endonuc_vsr"/>
</dbReference>
<protein>
    <submittedName>
        <fullName evidence="7">Very short patch repair endonuclease</fullName>
    </submittedName>
</protein>
<accession>A0ABP7ZLA2</accession>
<evidence type="ECO:0000313" key="8">
    <source>
        <dbReference type="Proteomes" id="UP001415169"/>
    </source>
</evidence>
<dbReference type="Gene3D" id="3.40.960.10">
    <property type="entry name" value="VSR Endonuclease"/>
    <property type="match status" value="1"/>
</dbReference>
<comment type="similarity">
    <text evidence="6">Belongs to the Vsr family.</text>
</comment>
<dbReference type="Proteomes" id="UP001415169">
    <property type="component" value="Unassembled WGS sequence"/>
</dbReference>
<dbReference type="Pfam" id="PF03852">
    <property type="entry name" value="Vsr"/>
    <property type="match status" value="1"/>
</dbReference>
<dbReference type="EMBL" id="BAABBV010000001">
    <property type="protein sequence ID" value="GAA4162763.1"/>
    <property type="molecule type" value="Genomic_DNA"/>
</dbReference>
<keyword evidence="4" id="KW-0378">Hydrolase</keyword>